<evidence type="ECO:0000313" key="3">
    <source>
        <dbReference type="Proteomes" id="UP001222932"/>
    </source>
</evidence>
<dbReference type="AlphaFoldDB" id="A0AAD3TVT3"/>
<protein>
    <submittedName>
        <fullName evidence="2">Uncharacterized protein</fullName>
    </submittedName>
</protein>
<keyword evidence="1" id="KW-0812">Transmembrane</keyword>
<name>A0AAD3TVT3_9TREE</name>
<dbReference type="EMBL" id="BTCM01000004">
    <property type="protein sequence ID" value="GMK57823.1"/>
    <property type="molecule type" value="Genomic_DNA"/>
</dbReference>
<proteinExistence type="predicted"/>
<reference evidence="2" key="2">
    <citation type="submission" date="2023-06" db="EMBL/GenBank/DDBJ databases">
        <authorList>
            <person name="Kobayashi Y."/>
            <person name="Kayamori A."/>
            <person name="Aoki K."/>
            <person name="Shiwa Y."/>
            <person name="Fujita N."/>
            <person name="Sugita T."/>
            <person name="Iwasaki W."/>
            <person name="Tanaka N."/>
            <person name="Takashima M."/>
        </authorList>
    </citation>
    <scope>NUCLEOTIDE SEQUENCE</scope>
    <source>
        <strain evidence="2">HIS016</strain>
    </source>
</reference>
<keyword evidence="3" id="KW-1185">Reference proteome</keyword>
<feature type="transmembrane region" description="Helical" evidence="1">
    <location>
        <begin position="24"/>
        <end position="43"/>
    </location>
</feature>
<gene>
    <name evidence="2" type="ORF">CspeluHIS016_0406570</name>
</gene>
<organism evidence="2 3">
    <name type="scientific">Cutaneotrichosporon spelunceum</name>
    <dbReference type="NCBI Taxonomy" id="1672016"/>
    <lineage>
        <taxon>Eukaryota</taxon>
        <taxon>Fungi</taxon>
        <taxon>Dikarya</taxon>
        <taxon>Basidiomycota</taxon>
        <taxon>Agaricomycotina</taxon>
        <taxon>Tremellomycetes</taxon>
        <taxon>Trichosporonales</taxon>
        <taxon>Trichosporonaceae</taxon>
        <taxon>Cutaneotrichosporon</taxon>
    </lineage>
</organism>
<evidence type="ECO:0000313" key="2">
    <source>
        <dbReference type="EMBL" id="GMK57823.1"/>
    </source>
</evidence>
<sequence>MDIATAESFLSAPGVTLDRVVDSLPFPFVILFFFACLTCLFRWPSARPVLKTNLVPLPSPRGEFVYLDTPSRRLVVSATPLLPPPPPKEARVKPNKLKRLLSAYRPLRMVPEDAAEAMWGPSSPV</sequence>
<keyword evidence="1" id="KW-0472">Membrane</keyword>
<comment type="caution">
    <text evidence="2">The sequence shown here is derived from an EMBL/GenBank/DDBJ whole genome shotgun (WGS) entry which is preliminary data.</text>
</comment>
<dbReference type="Proteomes" id="UP001222932">
    <property type="component" value="Unassembled WGS sequence"/>
</dbReference>
<accession>A0AAD3TVT3</accession>
<keyword evidence="1" id="KW-1133">Transmembrane helix</keyword>
<reference evidence="2" key="1">
    <citation type="journal article" date="2023" name="BMC Genomics">
        <title>Chromosome-level genome assemblies of Cutaneotrichosporon spp. (Trichosporonales, Basidiomycota) reveal imbalanced evolution between nucleotide sequences and chromosome synteny.</title>
        <authorList>
            <person name="Kobayashi Y."/>
            <person name="Kayamori A."/>
            <person name="Aoki K."/>
            <person name="Shiwa Y."/>
            <person name="Matsutani M."/>
            <person name="Fujita N."/>
            <person name="Sugita T."/>
            <person name="Iwasaki W."/>
            <person name="Tanaka N."/>
            <person name="Takashima M."/>
        </authorList>
    </citation>
    <scope>NUCLEOTIDE SEQUENCE</scope>
    <source>
        <strain evidence="2">HIS016</strain>
    </source>
</reference>
<evidence type="ECO:0000256" key="1">
    <source>
        <dbReference type="SAM" id="Phobius"/>
    </source>
</evidence>